<protein>
    <submittedName>
        <fullName evidence="2">Uncharacterized protein</fullName>
    </submittedName>
</protein>
<proteinExistence type="predicted"/>
<organism evidence="2 3">
    <name type="scientific">Variovorax paradoxus</name>
    <dbReference type="NCBI Taxonomy" id="34073"/>
    <lineage>
        <taxon>Bacteria</taxon>
        <taxon>Pseudomonadati</taxon>
        <taxon>Pseudomonadota</taxon>
        <taxon>Betaproteobacteria</taxon>
        <taxon>Burkholderiales</taxon>
        <taxon>Comamonadaceae</taxon>
        <taxon>Variovorax</taxon>
    </lineage>
</organism>
<feature type="signal peptide" evidence="1">
    <location>
        <begin position="1"/>
        <end position="25"/>
    </location>
</feature>
<evidence type="ECO:0000313" key="3">
    <source>
        <dbReference type="Proteomes" id="UP000249135"/>
    </source>
</evidence>
<reference evidence="2 3" key="1">
    <citation type="submission" date="2017-08" db="EMBL/GenBank/DDBJ databases">
        <title>Infants hospitalized years apart are colonized by the same room-sourced microbial strains.</title>
        <authorList>
            <person name="Brooks B."/>
            <person name="Olm M.R."/>
            <person name="Firek B.A."/>
            <person name="Baker R."/>
            <person name="Thomas B.C."/>
            <person name="Morowitz M.J."/>
            <person name="Banfield J.F."/>
        </authorList>
    </citation>
    <scope>NUCLEOTIDE SEQUENCE [LARGE SCALE GENOMIC DNA]</scope>
    <source>
        <strain evidence="2">S2_005_003_R2_41</strain>
    </source>
</reference>
<evidence type="ECO:0000313" key="2">
    <source>
        <dbReference type="EMBL" id="PZQ67033.1"/>
    </source>
</evidence>
<feature type="chain" id="PRO_5016143966" evidence="1">
    <location>
        <begin position="26"/>
        <end position="144"/>
    </location>
</feature>
<gene>
    <name evidence="2" type="ORF">DI563_22185</name>
</gene>
<dbReference type="AlphaFoldDB" id="A0A2W5RIX1"/>
<evidence type="ECO:0000256" key="1">
    <source>
        <dbReference type="SAM" id="SignalP"/>
    </source>
</evidence>
<keyword evidence="1" id="KW-0732">Signal</keyword>
<accession>A0A2W5RIX1</accession>
<name>A0A2W5RIX1_VARPD</name>
<comment type="caution">
    <text evidence="2">The sequence shown here is derived from an EMBL/GenBank/DDBJ whole genome shotgun (WGS) entry which is preliminary data.</text>
</comment>
<dbReference type="EMBL" id="QFPP01000374">
    <property type="protein sequence ID" value="PZQ67033.1"/>
    <property type="molecule type" value="Genomic_DNA"/>
</dbReference>
<dbReference type="PROSITE" id="PS51257">
    <property type="entry name" value="PROKAR_LIPOPROTEIN"/>
    <property type="match status" value="1"/>
</dbReference>
<sequence>MVRRPRTACAAGLALLLGTVACTPATPPPPATVEIAMCPEPWRLEDCGSREGEGPSCAFVPAAAGNTAGQPRAWVYDAEGTKLTDFALPLVPGAQGESGRVRLALEHAPRPVHRIVVCSVDPRLPVVRERIVPVVQRTASLSNP</sequence>
<dbReference type="Proteomes" id="UP000249135">
    <property type="component" value="Unassembled WGS sequence"/>
</dbReference>